<dbReference type="InterPro" id="IPR050091">
    <property type="entry name" value="PKS_NRPS_Biosynth_Enz"/>
</dbReference>
<feature type="active site" description="Proton donor; for dehydratase activity" evidence="4">
    <location>
        <position position="2142"/>
    </location>
</feature>
<dbReference type="EMBL" id="PHRB01000015">
    <property type="protein sequence ID" value="PJO65087.1"/>
    <property type="molecule type" value="Genomic_DNA"/>
</dbReference>
<dbReference type="PROSITE" id="PS52004">
    <property type="entry name" value="KS3_2"/>
    <property type="match status" value="1"/>
</dbReference>
<feature type="region of interest" description="Disordered" evidence="6">
    <location>
        <begin position="1875"/>
        <end position="1932"/>
    </location>
</feature>
<dbReference type="InterPro" id="IPR049900">
    <property type="entry name" value="PKS_mFAS_DH"/>
</dbReference>
<dbReference type="InterPro" id="IPR042104">
    <property type="entry name" value="PKS_dehydratase_sf"/>
</dbReference>
<sequence length="2258" mass="237777">MSNSYLLGKRVLVTGGAKNVGKAICRRFAEEGAHVIINFFHSLDASKQTAAELRALGATVDVVRASVAQPAQVERMFDEIEAKYGKIDILVNNAASGALLPVDDIEAAHFDRALDTNLKGAFWCARRAARLMARAGGGAIVNVSSVGATLVPANYLVVGTAKAALESLTRYLAVEYASLGIRVNGASSTLIDGDVAAQFPDPENTKRSSIAATPLGRLATPEDLADVVLFLASDAARWITGQVIVADGGLSLCSEALSPRREWRGARQTAGGDGALLPDTPDTLAGLAAFPSRASAGAASAAPLAASRDAGPDAFAAGAGSGAGAGVAVMGTVTQAASGHLRAASGAAGAARAPAAVVHAARAVASQAAEDAAPARVPAVTTTAEIASASRSSGTAPASAARVPADAGAAASHGAPASMPSDAVATRLAAIGAPASTSDADTDTDTDTDEIAVVGMGVALPGASDPQAFWRALLNGPELFGNVPPDRWDYRSFYSPDPSAEDKSYQSRSVFIEHFEPETRLRAEIEAGAAPHELTTLWLRHSLRQALDGVRVRAGDRTSFLVGYTADGSQHLEEGMVLAAMRARLRETLDEAGVPPDERERRIAQIDAVLRARYARGTGELAEYFPHRVGLNAMRGVLPDDAEYMMVDTACSSSLYSVDLGIKSLLAGRHDVVACGGAFALAPRGSILFSKLHGLSKSGEVRPLDKACDGVLFADGAGVVILKRLKRALADGDRVLGVLKAFGSSSDGKGKAIYAPNSAGQSIAIERAYRQTDVRKEAVDWVVAHATGTPAGDLAEFQSLREKLKGDRPVYVTSNKSLVGHTGWAAGVVSLIQVLLALEHGRIPPQHRFSEPPREFGIESSGFTIPTQAVDWPRKADAARVAAVSGFGFGGTNGHLIVGEYRPDLSASKPAARVSREPLAIVGWSAKFPALDGRDAIAAWLNGAGPAPGASFGRAYPLPSFDRVRMPPAVLRALDRCQLMALDAAHDMREQLRDYWSAHANAIGVVMGHMGPTRNAALYASRCYIDDIATAVRARFDDAARAPLDDALARAADRTRSLVPPTTENAFPGMMPNVIPARVANYHDLHGMNMTVDAGHASTLAAFEVASRFLRSGELDMVIVGGVNGNSADEVQPAFDRPLAEGIVLFAVTTKAQAEAAGLPALAWIESDRAFADAASAPPAALRDAQGRELTYAGADGALAVLRALVGGADAVSVALGNARDQVRFGLRIDRHAPPASGDGGVRSRRAFGDSSSSSATTATTTATAPVSSHLYASSSVLAAPSATSPTPVAPRSTAVQAARPALAATIATEATEAPHAAAARAASVADKRVPIPATLKATDVAADGEPLGVARYRIDLQETPWHAGTGAIAYLPAGSVVVTDAPELLDGIGMLPADLLVLSTRAAAFSRARLVVVDTLGEAALQGLIPAGTRHVRLLTSLHAGALAPQRLSAPSPERLKLHDLAFLALKQCYDSVAQQGSFIALLLDAVKDDVLHPDAGMFTGLVKALAIELPHARSLAVLTDDADIRHGVARAERESGAQHLLPVVALCGTRRLTPRVTRDAGELPADGLARLGPDSVVVAFGGARGITAELMKALAEHFQPTIYLIGSSALDVHGPEVFAGSDEAFARRRPDYIREQKALDPNLPLPAIIKAFERQVEARAARRNIDVMKSYCGPNKVFYLRADVLDAASVRAAVERIATAGQPIDLVVNAAGLNRSASVNVKSFDDFVAVRDIKVRGYWNVRAAFGAEQPRAWCNFGSFIGLTGQAGETDYASGNDFLNTQAAYHRAALARDEFTIGWTLWRSVGLGANPVTRAFLEKSGLFTSMRTNEGIHHFLREINLAERAASSVHLGAAERRAIEAHLPTFFDAPDAAQAPAMQAPQAAQAQARAWQAAQASATPQPPHSPHSPQIAPNARIGQAPTPARARIASPPSHDFYLGREVRRTSDSVMFERVFDLRTDAYLQHHVVNRFATLPGTFVPELAAEAAMKLLPGLRVVGFRDAAFRHFLRVYDAQRPSTKRIHAQVVGREGEAAVVQVRITGDVLAPNGQVLVQDKLHFEIKALVAPRHPSAPVWPMRPDEPRTPVADPYHFESAPVRLTGMFVSTADTGVTATGKVARYQLNVAADDPVFSRFVIPSIMLDGLARVAVLNYVANDYIPLAAPVSIGRIDLYEGGNDCELARRYDRIDLYATPRAFALEGAHGGNRFAAVRPDGRMLMEMGDVSGVVIGYVHRTTGAYATKAEVDALAARLATERETA</sequence>
<dbReference type="Proteomes" id="UP000231878">
    <property type="component" value="Unassembled WGS sequence"/>
</dbReference>
<dbReference type="PANTHER" id="PTHR43775">
    <property type="entry name" value="FATTY ACID SYNTHASE"/>
    <property type="match status" value="1"/>
</dbReference>
<keyword evidence="5" id="KW-0808">Transferase</keyword>
<feature type="domain" description="PKS/mFAS DH" evidence="8">
    <location>
        <begin position="1935"/>
        <end position="2237"/>
    </location>
</feature>
<dbReference type="Gene3D" id="3.10.129.110">
    <property type="entry name" value="Polyketide synthase dehydratase"/>
    <property type="match status" value="1"/>
</dbReference>
<dbReference type="Gene3D" id="3.40.50.720">
    <property type="entry name" value="NAD(P)-binding Rossmann-like Domain"/>
    <property type="match status" value="2"/>
</dbReference>
<dbReference type="Pfam" id="PF02801">
    <property type="entry name" value="Ketoacyl-synt_C"/>
    <property type="match status" value="1"/>
</dbReference>
<keyword evidence="3" id="KW-0597">Phosphoprotein</keyword>
<feature type="active site" description="Proton acceptor; for dehydratase activity" evidence="4">
    <location>
        <position position="1967"/>
    </location>
</feature>
<keyword evidence="2" id="KW-0596">Phosphopantetheine</keyword>
<dbReference type="SUPFAM" id="SSF51735">
    <property type="entry name" value="NAD(P)-binding Rossmann-fold domains"/>
    <property type="match status" value="2"/>
</dbReference>
<dbReference type="PROSITE" id="PS52019">
    <property type="entry name" value="PKS_MFAS_DH"/>
    <property type="match status" value="1"/>
</dbReference>
<dbReference type="PRINTS" id="PR00080">
    <property type="entry name" value="SDRFAMILY"/>
</dbReference>
<feature type="region of interest" description="N-terminal hotdog fold" evidence="4">
    <location>
        <begin position="1935"/>
        <end position="2064"/>
    </location>
</feature>
<protein>
    <submittedName>
        <fullName evidence="9">Beta keto-acyl synthase</fullName>
    </submittedName>
</protein>
<dbReference type="RefSeq" id="WP_011857747.1">
    <property type="nucleotide sequence ID" value="NZ_CP008759.1"/>
</dbReference>
<dbReference type="PRINTS" id="PR00081">
    <property type="entry name" value="GDHRDH"/>
</dbReference>
<evidence type="ECO:0000256" key="3">
    <source>
        <dbReference type="ARBA" id="ARBA00022553"/>
    </source>
</evidence>
<dbReference type="CDD" id="cd00833">
    <property type="entry name" value="PKS"/>
    <property type="match status" value="1"/>
</dbReference>
<accession>A0AAX0UAH4</accession>
<comment type="similarity">
    <text evidence="5">Belongs to the thiolase-like superfamily. Beta-ketoacyl-ACP synthases family.</text>
</comment>
<evidence type="ECO:0000256" key="6">
    <source>
        <dbReference type="SAM" id="MobiDB-lite"/>
    </source>
</evidence>
<organism evidence="9 10">
    <name type="scientific">Burkholderia pseudomallei</name>
    <name type="common">Pseudomonas pseudomallei</name>
    <dbReference type="NCBI Taxonomy" id="28450"/>
    <lineage>
        <taxon>Bacteria</taxon>
        <taxon>Pseudomonadati</taxon>
        <taxon>Pseudomonadota</taxon>
        <taxon>Betaproteobacteria</taxon>
        <taxon>Burkholderiales</taxon>
        <taxon>Burkholderiaceae</taxon>
        <taxon>Burkholderia</taxon>
        <taxon>pseudomallei group</taxon>
    </lineage>
</organism>
<dbReference type="GO" id="GO:0006633">
    <property type="term" value="P:fatty acid biosynthetic process"/>
    <property type="evidence" value="ECO:0007669"/>
    <property type="project" value="TreeGrafter"/>
</dbReference>
<feature type="compositionally biased region" description="Low complexity" evidence="6">
    <location>
        <begin position="1875"/>
        <end position="1900"/>
    </location>
</feature>
<reference evidence="9 10" key="1">
    <citation type="submission" date="2017-11" db="EMBL/GenBank/DDBJ databases">
        <title>Molecular characterization of Burkholderia pseudomallei and closely related isolates from Vietnam.</title>
        <authorList>
            <person name="Ustinov D.V."/>
            <person name="Antonov A.S."/>
            <person name="Avdusheva E.F."/>
            <person name="Shpak I.M."/>
            <person name="Zakharova I.B."/>
            <person name="Thi L.A."/>
            <person name="Teteryatnikova N."/>
            <person name="Lopasteyskaya Y.A."/>
            <person name="Kuzyutina J.A."/>
            <person name="Ngo T.N."/>
            <person name="Victorov D.V."/>
        </authorList>
    </citation>
    <scope>NUCLEOTIDE SEQUENCE [LARGE SCALE GENOMIC DNA]</scope>
    <source>
        <strain evidence="9 10">V1512</strain>
    </source>
</reference>
<evidence type="ECO:0000256" key="4">
    <source>
        <dbReference type="PROSITE-ProRule" id="PRU01363"/>
    </source>
</evidence>
<dbReference type="FunFam" id="3.40.50.720:FF:000084">
    <property type="entry name" value="Short-chain dehydrogenase reductase"/>
    <property type="match status" value="1"/>
</dbReference>
<evidence type="ECO:0000256" key="2">
    <source>
        <dbReference type="ARBA" id="ARBA00022450"/>
    </source>
</evidence>
<comment type="caution">
    <text evidence="9">The sequence shown here is derived from an EMBL/GenBank/DDBJ whole genome shotgun (WGS) entry which is preliminary data.</text>
</comment>
<evidence type="ECO:0000256" key="5">
    <source>
        <dbReference type="RuleBase" id="RU003694"/>
    </source>
</evidence>
<dbReference type="InterPro" id="IPR020841">
    <property type="entry name" value="PKS_Beta-ketoAc_synthase_dom"/>
</dbReference>
<proteinExistence type="inferred from homology"/>
<gene>
    <name evidence="9" type="ORF">CWD88_16800</name>
</gene>
<evidence type="ECO:0000313" key="9">
    <source>
        <dbReference type="EMBL" id="PJO65087.1"/>
    </source>
</evidence>
<dbReference type="PANTHER" id="PTHR43775:SF37">
    <property type="entry name" value="SI:DKEY-61P9.11"/>
    <property type="match status" value="1"/>
</dbReference>
<dbReference type="InterPro" id="IPR036291">
    <property type="entry name" value="NAD(P)-bd_dom_sf"/>
</dbReference>
<evidence type="ECO:0000259" key="8">
    <source>
        <dbReference type="PROSITE" id="PS52019"/>
    </source>
</evidence>
<dbReference type="InterPro" id="IPR002347">
    <property type="entry name" value="SDR_fam"/>
</dbReference>
<dbReference type="GO" id="GO:0004312">
    <property type="term" value="F:fatty acid synthase activity"/>
    <property type="evidence" value="ECO:0007669"/>
    <property type="project" value="TreeGrafter"/>
</dbReference>
<dbReference type="Pfam" id="PF13561">
    <property type="entry name" value="adh_short_C2"/>
    <property type="match status" value="1"/>
</dbReference>
<comment type="similarity">
    <text evidence="1">Belongs to the short-chain dehydrogenases/reductases (SDR) family.</text>
</comment>
<feature type="compositionally biased region" description="Low complexity" evidence="6">
    <location>
        <begin position="1251"/>
        <end position="1263"/>
    </location>
</feature>
<dbReference type="SUPFAM" id="SSF53901">
    <property type="entry name" value="Thiolase-like"/>
    <property type="match status" value="2"/>
</dbReference>
<feature type="region of interest" description="C-terminal hotdog fold" evidence="4">
    <location>
        <begin position="2082"/>
        <end position="2237"/>
    </location>
</feature>
<evidence type="ECO:0000313" key="10">
    <source>
        <dbReference type="Proteomes" id="UP000231878"/>
    </source>
</evidence>
<dbReference type="Pfam" id="PF00109">
    <property type="entry name" value="ketoacyl-synt"/>
    <property type="match status" value="3"/>
</dbReference>
<dbReference type="InterPro" id="IPR049552">
    <property type="entry name" value="PKS_DH_N"/>
</dbReference>
<evidence type="ECO:0000259" key="7">
    <source>
        <dbReference type="PROSITE" id="PS52004"/>
    </source>
</evidence>
<dbReference type="InterPro" id="IPR014031">
    <property type="entry name" value="Ketoacyl_synth_C"/>
</dbReference>
<dbReference type="SMART" id="SM00822">
    <property type="entry name" value="PKS_KR"/>
    <property type="match status" value="1"/>
</dbReference>
<dbReference type="CDD" id="cd05359">
    <property type="entry name" value="ChcA_like_SDR_c"/>
    <property type="match status" value="1"/>
</dbReference>
<dbReference type="InterPro" id="IPR014030">
    <property type="entry name" value="Ketoacyl_synth_N"/>
</dbReference>
<dbReference type="InterPro" id="IPR057326">
    <property type="entry name" value="KR_dom"/>
</dbReference>
<name>A0AAX0UAH4_BURPE</name>
<dbReference type="Pfam" id="PF08659">
    <property type="entry name" value="KR"/>
    <property type="match status" value="1"/>
</dbReference>
<feature type="domain" description="Ketosynthase family 3 (KS3)" evidence="7">
    <location>
        <begin position="448"/>
        <end position="900"/>
    </location>
</feature>
<dbReference type="Pfam" id="PF21089">
    <property type="entry name" value="PKS_DH_N"/>
    <property type="match status" value="1"/>
</dbReference>
<dbReference type="InterPro" id="IPR016039">
    <property type="entry name" value="Thiolase-like"/>
</dbReference>
<dbReference type="Gene3D" id="3.40.47.10">
    <property type="match status" value="2"/>
</dbReference>
<dbReference type="SMART" id="SM00825">
    <property type="entry name" value="PKS_KS"/>
    <property type="match status" value="1"/>
</dbReference>
<feature type="region of interest" description="Disordered" evidence="6">
    <location>
        <begin position="1230"/>
        <end position="1263"/>
    </location>
</feature>
<evidence type="ECO:0000256" key="1">
    <source>
        <dbReference type="ARBA" id="ARBA00006484"/>
    </source>
</evidence>
<dbReference type="InterPro" id="IPR013968">
    <property type="entry name" value="PKS_KR"/>
</dbReference>